<evidence type="ECO:0000313" key="4">
    <source>
        <dbReference type="Proteomes" id="UP001055429"/>
    </source>
</evidence>
<reference evidence="3" key="1">
    <citation type="submission" date="2022-05" db="EMBL/GenBank/DDBJ databases">
        <title>Brevundimonas albigilva TT17 genome sequence.</title>
        <authorList>
            <person name="Lee K."/>
            <person name="Son H."/>
        </authorList>
    </citation>
    <scope>NUCLEOTIDE SEQUENCE</scope>
    <source>
        <strain evidence="3">TT17</strain>
    </source>
</reference>
<feature type="domain" description="Phytase-like" evidence="2">
    <location>
        <begin position="75"/>
        <end position="310"/>
    </location>
</feature>
<organism evidence="3 4">
    <name type="scientific">Brevundimonas albigilva</name>
    <dbReference type="NCBI Taxonomy" id="1312364"/>
    <lineage>
        <taxon>Bacteria</taxon>
        <taxon>Pseudomonadati</taxon>
        <taxon>Pseudomonadota</taxon>
        <taxon>Alphaproteobacteria</taxon>
        <taxon>Caulobacterales</taxon>
        <taxon>Caulobacteraceae</taxon>
        <taxon>Brevundimonas</taxon>
    </lineage>
</organism>
<evidence type="ECO:0000259" key="2">
    <source>
        <dbReference type="Pfam" id="PF13449"/>
    </source>
</evidence>
<dbReference type="Proteomes" id="UP001055429">
    <property type="component" value="Chromosome"/>
</dbReference>
<accession>A0ABY4SLH6</accession>
<sequence length="324" mass="34269">MRPFARTALTLAALTLAACASTLGPPRPAPQPATGWTEAGATLKSVGLGLPGGAVLAPGVRFAGGVEIVADPTSPLHSLSDLKLTGGGGLVTVSDVGDLVRARLRLDHAGRLVGLDGFQTRRLTLADGAPITEKADGDAEGLALTASGDLLVSFERDHRIWNYGPLDALSTRPRAMRIPAFPFTENDGIEGLATAPGGWRAAGESGGVWDCDPARCTTVTPPPDTPIPDSEYRITGLDRDPARDGWMVVQRRYRPPLDARAHVRRMAPGGTLGPVLIDLKLPGTTDNFEGIAAETRDGRTRLYILSDDNFNPMQRTLLLAFDLD</sequence>
<proteinExistence type="predicted"/>
<dbReference type="PIRSF" id="PIRSF031900">
    <property type="entry name" value="UCP031900"/>
    <property type="match status" value="1"/>
</dbReference>
<dbReference type="RefSeq" id="WP_250202036.1">
    <property type="nucleotide sequence ID" value="NZ_CP097649.1"/>
</dbReference>
<feature type="chain" id="PRO_5046564884" evidence="1">
    <location>
        <begin position="21"/>
        <end position="324"/>
    </location>
</feature>
<dbReference type="InterPro" id="IPR014567">
    <property type="entry name" value="UCP031900"/>
</dbReference>
<gene>
    <name evidence="3" type="ORF">M8231_00820</name>
</gene>
<name>A0ABY4SLH6_9CAUL</name>
<dbReference type="Pfam" id="PF13449">
    <property type="entry name" value="Phytase-like"/>
    <property type="match status" value="1"/>
</dbReference>
<evidence type="ECO:0000313" key="3">
    <source>
        <dbReference type="EMBL" id="URI15572.1"/>
    </source>
</evidence>
<dbReference type="PROSITE" id="PS51257">
    <property type="entry name" value="PROKAR_LIPOPROTEIN"/>
    <property type="match status" value="1"/>
</dbReference>
<keyword evidence="4" id="KW-1185">Reference proteome</keyword>
<feature type="signal peptide" evidence="1">
    <location>
        <begin position="1"/>
        <end position="20"/>
    </location>
</feature>
<dbReference type="EMBL" id="CP097649">
    <property type="protein sequence ID" value="URI15572.1"/>
    <property type="molecule type" value="Genomic_DNA"/>
</dbReference>
<protein>
    <submittedName>
        <fullName evidence="3">Esterase-like activity of phytase family protein</fullName>
    </submittedName>
</protein>
<keyword evidence="1" id="KW-0732">Signal</keyword>
<dbReference type="InterPro" id="IPR027372">
    <property type="entry name" value="Phytase-like_dom"/>
</dbReference>
<evidence type="ECO:0000256" key="1">
    <source>
        <dbReference type="SAM" id="SignalP"/>
    </source>
</evidence>